<dbReference type="RefSeq" id="WP_026991291.1">
    <property type="nucleotide sequence ID" value="NZ_AUGP01000028.1"/>
</dbReference>
<accession>A0A0A2MKJ7</accession>
<reference evidence="1 2" key="1">
    <citation type="submission" date="2013-09" db="EMBL/GenBank/DDBJ databases">
        <authorList>
            <person name="Zeng Z."/>
            <person name="Chen C."/>
        </authorList>
    </citation>
    <scope>NUCLEOTIDE SEQUENCE [LARGE SCALE GENOMIC DNA]</scope>
    <source>
        <strain evidence="1 2">WB 4.1-42</strain>
    </source>
</reference>
<keyword evidence="2" id="KW-1185">Reference proteome</keyword>
<dbReference type="Proteomes" id="UP000030111">
    <property type="component" value="Unassembled WGS sequence"/>
</dbReference>
<evidence type="ECO:0000313" key="2">
    <source>
        <dbReference type="Proteomes" id="UP000030111"/>
    </source>
</evidence>
<organism evidence="1 2">
    <name type="scientific">Flavobacterium subsaxonicum WB 4.1-42 = DSM 21790</name>
    <dbReference type="NCBI Taxonomy" id="1121898"/>
    <lineage>
        <taxon>Bacteria</taxon>
        <taxon>Pseudomonadati</taxon>
        <taxon>Bacteroidota</taxon>
        <taxon>Flavobacteriia</taxon>
        <taxon>Flavobacteriales</taxon>
        <taxon>Flavobacteriaceae</taxon>
        <taxon>Flavobacterium</taxon>
    </lineage>
</organism>
<dbReference type="EMBL" id="JRLY01000012">
    <property type="protein sequence ID" value="KGO92101.1"/>
    <property type="molecule type" value="Genomic_DNA"/>
</dbReference>
<name>A0A0A2MKJ7_9FLAO</name>
<dbReference type="OrthoDB" id="1427655at2"/>
<dbReference type="eggNOG" id="ENOG5032W78">
    <property type="taxonomic scope" value="Bacteria"/>
</dbReference>
<evidence type="ECO:0000313" key="1">
    <source>
        <dbReference type="EMBL" id="KGO92101.1"/>
    </source>
</evidence>
<sequence>MAKLLYLLLFITTVGFSQERKPLNGRVVNGTAGISNVFVINKTLGAEVTTNSTGNFIISAKAGDKIVVYSNTLEVREFAISEACFLDNPYVLSVNYKPYELEEVTVTASAITAESLNIVPKNQRKYTPAEKKLYTAGDFKWIDLLHILGGSMPFDPVLNAINGRTKRMKEGIATEKKETASDYIDGLYTEDEIINGLKVPKEHVQGFVYYAIENPAVAAATRADNQSLVRLLMIDLANKYVSLKQQE</sequence>
<protein>
    <submittedName>
        <fullName evidence="1">Uncharacterized protein</fullName>
    </submittedName>
</protein>
<comment type="caution">
    <text evidence="1">The sequence shown here is derived from an EMBL/GenBank/DDBJ whole genome shotgun (WGS) entry which is preliminary data.</text>
</comment>
<proteinExistence type="predicted"/>
<dbReference type="STRING" id="1121898.GCA_000422725_03316"/>
<gene>
    <name evidence="1" type="ORF">Q766_14510</name>
</gene>
<dbReference type="AlphaFoldDB" id="A0A0A2MKJ7"/>